<accession>A0AA88Y517</accession>
<keyword evidence="4" id="KW-0539">Nucleus</keyword>
<dbReference type="Gene3D" id="2.60.40.1260">
    <property type="entry name" value="Lamin Tail domain"/>
    <property type="match status" value="1"/>
</dbReference>
<dbReference type="Pfam" id="PF00038">
    <property type="entry name" value="Filament"/>
    <property type="match status" value="1"/>
</dbReference>
<gene>
    <name evidence="9" type="ORF">FSP39_013246</name>
</gene>
<dbReference type="SUPFAM" id="SSF57997">
    <property type="entry name" value="Tropomyosin"/>
    <property type="match status" value="1"/>
</dbReference>
<dbReference type="InterPro" id="IPR036415">
    <property type="entry name" value="Lamin_tail_dom_sf"/>
</dbReference>
<evidence type="ECO:0000256" key="6">
    <source>
        <dbReference type="SAM" id="MobiDB-lite"/>
    </source>
</evidence>
<dbReference type="InterPro" id="IPR001322">
    <property type="entry name" value="Lamin_tail_dom"/>
</dbReference>
<dbReference type="GO" id="GO:0005652">
    <property type="term" value="C:nuclear lamina"/>
    <property type="evidence" value="ECO:0007669"/>
    <property type="project" value="TreeGrafter"/>
</dbReference>
<dbReference type="GO" id="GO:0006998">
    <property type="term" value="P:nuclear envelope organization"/>
    <property type="evidence" value="ECO:0007669"/>
    <property type="project" value="TreeGrafter"/>
</dbReference>
<feature type="compositionally biased region" description="Basic residues" evidence="6">
    <location>
        <begin position="1"/>
        <end position="11"/>
    </location>
</feature>
<name>A0AA88Y517_PINIB</name>
<feature type="region of interest" description="Disordered" evidence="6">
    <location>
        <begin position="434"/>
        <end position="453"/>
    </location>
</feature>
<feature type="coiled-coil region" evidence="5">
    <location>
        <begin position="313"/>
        <end position="393"/>
    </location>
</feature>
<keyword evidence="3 5" id="KW-0175">Coiled coil</keyword>
<evidence type="ECO:0000259" key="7">
    <source>
        <dbReference type="PROSITE" id="PS51841"/>
    </source>
</evidence>
<evidence type="ECO:0000256" key="5">
    <source>
        <dbReference type="SAM" id="Coils"/>
    </source>
</evidence>
<feature type="compositionally biased region" description="Polar residues" evidence="6">
    <location>
        <begin position="24"/>
        <end position="33"/>
    </location>
</feature>
<dbReference type="PANTHER" id="PTHR45721:SF11">
    <property type="entry name" value="LAMIN DM0-RELATED"/>
    <property type="match status" value="1"/>
</dbReference>
<dbReference type="SMART" id="SM01391">
    <property type="entry name" value="Filament"/>
    <property type="match status" value="1"/>
</dbReference>
<evidence type="ECO:0000313" key="9">
    <source>
        <dbReference type="EMBL" id="KAK3097796.1"/>
    </source>
</evidence>
<proteinExistence type="predicted"/>
<keyword evidence="2" id="KW-0403">Intermediate filament</keyword>
<dbReference type="Gene3D" id="1.20.5.1160">
    <property type="entry name" value="Vasodilator-stimulated phosphoprotein"/>
    <property type="match status" value="2"/>
</dbReference>
<comment type="caution">
    <text evidence="9">The sequence shown here is derived from an EMBL/GenBank/DDBJ whole genome shotgun (WGS) entry which is preliminary data.</text>
</comment>
<evidence type="ECO:0000259" key="8">
    <source>
        <dbReference type="PROSITE" id="PS51842"/>
    </source>
</evidence>
<dbReference type="GO" id="GO:0031507">
    <property type="term" value="P:heterochromatin formation"/>
    <property type="evidence" value="ECO:0007669"/>
    <property type="project" value="TreeGrafter"/>
</dbReference>
<keyword evidence="10" id="KW-1185">Reference proteome</keyword>
<protein>
    <submittedName>
        <fullName evidence="9">Uncharacterized protein</fullName>
    </submittedName>
</protein>
<dbReference type="PROSITE" id="PS51841">
    <property type="entry name" value="LTD"/>
    <property type="match status" value="1"/>
</dbReference>
<dbReference type="GO" id="GO:0005882">
    <property type="term" value="C:intermediate filament"/>
    <property type="evidence" value="ECO:0007669"/>
    <property type="project" value="UniProtKB-KW"/>
</dbReference>
<feature type="region of interest" description="Disordered" evidence="6">
    <location>
        <begin position="405"/>
        <end position="426"/>
    </location>
</feature>
<feature type="region of interest" description="Disordered" evidence="6">
    <location>
        <begin position="1"/>
        <end position="51"/>
    </location>
</feature>
<feature type="region of interest" description="Disordered" evidence="6">
    <location>
        <begin position="562"/>
        <end position="582"/>
    </location>
</feature>
<dbReference type="SUPFAM" id="SSF74853">
    <property type="entry name" value="Lamin A/C globular tail domain"/>
    <property type="match status" value="1"/>
</dbReference>
<dbReference type="Gene3D" id="1.20.5.170">
    <property type="match status" value="1"/>
</dbReference>
<dbReference type="GO" id="GO:0005200">
    <property type="term" value="F:structural constituent of cytoskeleton"/>
    <property type="evidence" value="ECO:0007669"/>
    <property type="project" value="TreeGrafter"/>
</dbReference>
<dbReference type="PROSITE" id="PS51842">
    <property type="entry name" value="IF_ROD_2"/>
    <property type="match status" value="1"/>
</dbReference>
<organism evidence="9 10">
    <name type="scientific">Pinctada imbricata</name>
    <name type="common">Atlantic pearl-oyster</name>
    <name type="synonym">Pinctada martensii</name>
    <dbReference type="NCBI Taxonomy" id="66713"/>
    <lineage>
        <taxon>Eukaryota</taxon>
        <taxon>Metazoa</taxon>
        <taxon>Spiralia</taxon>
        <taxon>Lophotrochozoa</taxon>
        <taxon>Mollusca</taxon>
        <taxon>Bivalvia</taxon>
        <taxon>Autobranchia</taxon>
        <taxon>Pteriomorphia</taxon>
        <taxon>Pterioida</taxon>
        <taxon>Pterioidea</taxon>
        <taxon>Pteriidae</taxon>
        <taxon>Pinctada</taxon>
    </lineage>
</organism>
<comment type="subcellular location">
    <subcellularLocation>
        <location evidence="1">Nucleus</location>
    </subcellularLocation>
</comment>
<dbReference type="Pfam" id="PF00932">
    <property type="entry name" value="LTD"/>
    <property type="match status" value="1"/>
</dbReference>
<dbReference type="PANTHER" id="PTHR45721">
    <property type="entry name" value="LAMIN DM0-RELATED"/>
    <property type="match status" value="1"/>
</dbReference>
<dbReference type="GO" id="GO:0051664">
    <property type="term" value="P:nuclear pore localization"/>
    <property type="evidence" value="ECO:0007669"/>
    <property type="project" value="TreeGrafter"/>
</dbReference>
<dbReference type="GO" id="GO:0090435">
    <property type="term" value="P:protein localization to nuclear envelope"/>
    <property type="evidence" value="ECO:0007669"/>
    <property type="project" value="TreeGrafter"/>
</dbReference>
<feature type="domain" description="LTD" evidence="7">
    <location>
        <begin position="445"/>
        <end position="566"/>
    </location>
</feature>
<reference evidence="9" key="1">
    <citation type="submission" date="2019-08" db="EMBL/GenBank/DDBJ databases">
        <title>The improved chromosome-level genome for the pearl oyster Pinctada fucata martensii using PacBio sequencing and Hi-C.</title>
        <authorList>
            <person name="Zheng Z."/>
        </authorList>
    </citation>
    <scope>NUCLEOTIDE SEQUENCE</scope>
    <source>
        <strain evidence="9">ZZ-2019</strain>
        <tissue evidence="9">Adductor muscle</tissue>
    </source>
</reference>
<dbReference type="AlphaFoldDB" id="A0AA88Y517"/>
<dbReference type="InterPro" id="IPR039008">
    <property type="entry name" value="IF_rod_dom"/>
</dbReference>
<evidence type="ECO:0000256" key="4">
    <source>
        <dbReference type="ARBA" id="ARBA00023242"/>
    </source>
</evidence>
<feature type="compositionally biased region" description="Low complexity" evidence="6">
    <location>
        <begin position="12"/>
        <end position="21"/>
    </location>
</feature>
<evidence type="ECO:0000313" key="10">
    <source>
        <dbReference type="Proteomes" id="UP001186944"/>
    </source>
</evidence>
<evidence type="ECO:0000256" key="1">
    <source>
        <dbReference type="ARBA" id="ARBA00004123"/>
    </source>
</evidence>
<dbReference type="Proteomes" id="UP001186944">
    <property type="component" value="Unassembled WGS sequence"/>
</dbReference>
<dbReference type="SUPFAM" id="SSF64593">
    <property type="entry name" value="Intermediate filament protein, coiled coil region"/>
    <property type="match status" value="2"/>
</dbReference>
<feature type="compositionally biased region" description="Polar residues" evidence="6">
    <location>
        <begin position="565"/>
        <end position="577"/>
    </location>
</feature>
<dbReference type="GO" id="GO:0007097">
    <property type="term" value="P:nuclear migration"/>
    <property type="evidence" value="ECO:0007669"/>
    <property type="project" value="TreeGrafter"/>
</dbReference>
<sequence>MATHTPRKVKRVVTTTTTRFTGSGDETPSTSGVSPGRRLRSPSPARATRQEEKEQLQNLNDRLAAYIDKVRYLETENSRLQLVVSSVEETRTEEVSSIKSMYENELADARRLLDETSKEKAKLQIEIGKYKADADDWKSKYLKRDREARDLEATTKNLEKENAELQLRAAEAEAQKKPLEKEINKLRGELATLQRQLDHAKKQLEEETLLRVDLQNRLQSLKEELQFKTQVHEQEMNEVRTRTTTRIEEVDAARRDEYDAKMADLLQQTREEYDGKILEVKQEVELLYETKVGDLQSALDRTINSSSISGEDLRITRRRADELSSELSKLKAMNASLEARVSELEAQLAREQEEYFERMGLRDKEISDLRATLEEQTQEYADLLEIKIKLDNEITVYRKLLETEEERLNMSQSSSPGSAVKSGRKRKRVALSETVQEYGESHSSSGFSEQSSATGSIVVDEIDPNGSFIKLHNTSDEDVTIGSWQLILLHSQDDGAEEKGSYKFHSRLNLKAGQFCTVWSSGSEQTHSPPSDLVMKGSKWLSNKDCMVATLLNSDHEEVARKSMTRSVQRTSTTTYRSLRGSDYPDTGINQRSISRKDGEKRIFAYVTPILGMVAQSANWNRIDEIRASCYRARGCHCDKLQKKKNQDIRHAFDIVQAFVEKEIEVTKVEMKREWVTTRLQNVLFSSPRRS</sequence>
<evidence type="ECO:0000256" key="3">
    <source>
        <dbReference type="ARBA" id="ARBA00023054"/>
    </source>
</evidence>
<dbReference type="EMBL" id="VSWD01000007">
    <property type="protein sequence ID" value="KAK3097796.1"/>
    <property type="molecule type" value="Genomic_DNA"/>
</dbReference>
<feature type="domain" description="IF rod" evidence="8">
    <location>
        <begin position="52"/>
        <end position="408"/>
    </location>
</feature>
<feature type="compositionally biased region" description="Low complexity" evidence="6">
    <location>
        <begin position="437"/>
        <end position="453"/>
    </location>
</feature>
<evidence type="ECO:0000256" key="2">
    <source>
        <dbReference type="ARBA" id="ARBA00022754"/>
    </source>
</evidence>